<dbReference type="AlphaFoldDB" id="A0A066WFP8"/>
<dbReference type="EMBL" id="JMSN01000006">
    <property type="protein sequence ID" value="KDN52797.1"/>
    <property type="molecule type" value="Genomic_DNA"/>
</dbReference>
<evidence type="ECO:0000313" key="3">
    <source>
        <dbReference type="EMBL" id="KDN52797.1"/>
    </source>
</evidence>
<comment type="caution">
    <text evidence="3">The sequence shown here is derived from an EMBL/GenBank/DDBJ whole genome shotgun (WGS) entry which is preliminary data.</text>
</comment>
<protein>
    <submittedName>
        <fullName evidence="3">Uncharacterized protein</fullName>
    </submittedName>
</protein>
<organism evidence="3 4">
    <name type="scientific">Tilletiaria anomala (strain ATCC 24038 / CBS 436.72 / UBC 951)</name>
    <dbReference type="NCBI Taxonomy" id="1037660"/>
    <lineage>
        <taxon>Eukaryota</taxon>
        <taxon>Fungi</taxon>
        <taxon>Dikarya</taxon>
        <taxon>Basidiomycota</taxon>
        <taxon>Ustilaginomycotina</taxon>
        <taxon>Exobasidiomycetes</taxon>
        <taxon>Georgefischeriales</taxon>
        <taxon>Tilletiariaceae</taxon>
        <taxon>Tilletiaria</taxon>
    </lineage>
</organism>
<reference evidence="3 4" key="1">
    <citation type="submission" date="2014-05" db="EMBL/GenBank/DDBJ databases">
        <title>Draft genome sequence of a rare smut relative, Tilletiaria anomala UBC 951.</title>
        <authorList>
            <consortium name="DOE Joint Genome Institute"/>
            <person name="Toome M."/>
            <person name="Kuo A."/>
            <person name="Henrissat B."/>
            <person name="Lipzen A."/>
            <person name="Tritt A."/>
            <person name="Yoshinaga Y."/>
            <person name="Zane M."/>
            <person name="Barry K."/>
            <person name="Grigoriev I.V."/>
            <person name="Spatafora J.W."/>
            <person name="Aimea M.C."/>
        </authorList>
    </citation>
    <scope>NUCLEOTIDE SEQUENCE [LARGE SCALE GENOMIC DNA]</scope>
    <source>
        <strain evidence="3 4">UBC 951</strain>
    </source>
</reference>
<feature type="compositionally biased region" description="Low complexity" evidence="1">
    <location>
        <begin position="123"/>
        <end position="134"/>
    </location>
</feature>
<evidence type="ECO:0000256" key="1">
    <source>
        <dbReference type="SAM" id="MobiDB-lite"/>
    </source>
</evidence>
<feature type="region of interest" description="Disordered" evidence="1">
    <location>
        <begin position="37"/>
        <end position="88"/>
    </location>
</feature>
<gene>
    <name evidence="3" type="ORF">K437DRAFT_148618</name>
</gene>
<feature type="compositionally biased region" description="Polar residues" evidence="1">
    <location>
        <begin position="76"/>
        <end position="88"/>
    </location>
</feature>
<dbReference type="HOGENOM" id="CLU_1556360_0_0_1"/>
<accession>A0A066WFP8</accession>
<name>A0A066WFP8_TILAU</name>
<feature type="signal peptide" evidence="2">
    <location>
        <begin position="1"/>
        <end position="24"/>
    </location>
</feature>
<sequence>MHAFFVLHAIALLMALLAVSGTHGAILPTTGAIDPASSSSIIGSSSSSTHESSRRAVSSRADLPLRKRSIRDAIDTTGSSALSTVDTLSNLPTAVQSGSANMIDAAASSQDDGGADGTGGAPAPGAAASTAQDQGPHLSYAGPKSSVSISTGSRPPPSPPAGCSEEAGSQPQ</sequence>
<dbReference type="GeneID" id="25261610"/>
<keyword evidence="2" id="KW-0732">Signal</keyword>
<evidence type="ECO:0000256" key="2">
    <source>
        <dbReference type="SAM" id="SignalP"/>
    </source>
</evidence>
<dbReference type="InParanoid" id="A0A066WFP8"/>
<evidence type="ECO:0000313" key="4">
    <source>
        <dbReference type="Proteomes" id="UP000027361"/>
    </source>
</evidence>
<dbReference type="RefSeq" id="XP_013245636.1">
    <property type="nucleotide sequence ID" value="XM_013390182.1"/>
</dbReference>
<feature type="region of interest" description="Disordered" evidence="1">
    <location>
        <begin position="102"/>
        <end position="172"/>
    </location>
</feature>
<proteinExistence type="predicted"/>
<keyword evidence="4" id="KW-1185">Reference proteome</keyword>
<feature type="compositionally biased region" description="Low complexity" evidence="1">
    <location>
        <begin position="37"/>
        <end position="59"/>
    </location>
</feature>
<feature type="chain" id="PRO_5001628974" evidence="2">
    <location>
        <begin position="25"/>
        <end position="172"/>
    </location>
</feature>
<dbReference type="Proteomes" id="UP000027361">
    <property type="component" value="Unassembled WGS sequence"/>
</dbReference>